<dbReference type="AlphaFoldDB" id="A0A316KVX5"/>
<dbReference type="Gene3D" id="2.60.40.1120">
    <property type="entry name" value="Carboxypeptidase-like, regulatory domain"/>
    <property type="match status" value="1"/>
</dbReference>
<sequence>MEKINFMIGKNLRQLLFLVCMVLSTSAFSQNSGSFSGAVTDSRSGTPIPGVSVFIENTSYGAVTDFDGNYSFQVNLQQADYVLVASYLGYSTEKISLSYSGGDITNNFTLSEDLLNLDEVVVTGNPAGVNKRTLGNAISSVKAEDLVNNGAIAVDQAISGKISGALVQQNSGDPAGGISIRLRGPSTVLGNSDPLYIVDGIIISNSSNSNNLVDLGGNSQNRLVDLNPNDIERIEIIKGAAAAAIYGSRASNGVVQIFTKRGKSGDPKFTFSTNVRINELRNEIDYNTVPLAWVDPFDRDNLETVAVDRFNLQDEFFETGFGIENFLSVNGGNEKTSYYISGSFLDNEGIIKNTDFQRIGFKTNITQKAFDWLDINAGLNFTRSVSSDIPNGGINAAYGAITGFVFSDNSINPAPDDSGVYPVTSLLVPRTNPAEAVNRFDFGQKVNRIITSVGLNARITEKLRASYLLGLDFYNQSATAFIPINNTSPNGNGFSRRADINNFQYNSDLTLTYQTPINEDIESTTTLGGSWQYEEFERIGIEADGLAPIVEIASDGSILAQGETRSQISYWGSFLQQSFGYKDKLYLNGAIRLDGASTFGEDERNQLYAKASLSYVISEEDFWEDTFGDAFNTFKLRGSWGQAGNLTALSAFQRFTTLNPSSINGSPGLIPGTQQGDLDIAPERQEEIEFGFDAGFLNNRLGIEFTYYKQDVTDLLLPRELAPSTGFGSRIENVGDLENKGIEILLKGAPIKSNDFSWDITATFSQNDNTVTRVAGGGQFSLAGSFATNFVIEGEPLGVFFRQFYAREADGSISLDADGYPFRGTTPDGQSSKVIGDPNPDWFGSLINEFAYKNFKLRIQLDAVQGFDVFNWNRRLLDNVIFGGGYNVGQELLGNRPKGFGGAQAGIFEEFVEDGSFVKLRELAISYGFKPPFDGIDNVEVSLVGRNLISWDDYSGWDPEINTAGQSNGVRGFDFAGVPIPRTYQLGINVSF</sequence>
<dbReference type="PANTHER" id="PTHR30069">
    <property type="entry name" value="TONB-DEPENDENT OUTER MEMBRANE RECEPTOR"/>
    <property type="match status" value="1"/>
</dbReference>
<dbReference type="GO" id="GO:0015344">
    <property type="term" value="F:siderophore uptake transmembrane transporter activity"/>
    <property type="evidence" value="ECO:0007669"/>
    <property type="project" value="TreeGrafter"/>
</dbReference>
<evidence type="ECO:0000259" key="10">
    <source>
        <dbReference type="Pfam" id="PF07715"/>
    </source>
</evidence>
<dbReference type="Gene3D" id="2.40.170.20">
    <property type="entry name" value="TonB-dependent receptor, beta-barrel domain"/>
    <property type="match status" value="1"/>
</dbReference>
<evidence type="ECO:0000256" key="9">
    <source>
        <dbReference type="SAM" id="SignalP"/>
    </source>
</evidence>
<evidence type="ECO:0000256" key="8">
    <source>
        <dbReference type="PROSITE-ProRule" id="PRU01360"/>
    </source>
</evidence>
<keyword evidence="3 8" id="KW-1134">Transmembrane beta strand</keyword>
<evidence type="ECO:0000256" key="1">
    <source>
        <dbReference type="ARBA" id="ARBA00004571"/>
    </source>
</evidence>
<gene>
    <name evidence="11" type="ORF">DKG77_08930</name>
</gene>
<dbReference type="InterPro" id="IPR008969">
    <property type="entry name" value="CarboxyPept-like_regulatory"/>
</dbReference>
<proteinExistence type="inferred from homology"/>
<evidence type="ECO:0000256" key="6">
    <source>
        <dbReference type="ARBA" id="ARBA00023136"/>
    </source>
</evidence>
<evidence type="ECO:0000256" key="2">
    <source>
        <dbReference type="ARBA" id="ARBA00022448"/>
    </source>
</evidence>
<evidence type="ECO:0000256" key="7">
    <source>
        <dbReference type="ARBA" id="ARBA00023237"/>
    </source>
</evidence>
<dbReference type="InterPro" id="IPR023996">
    <property type="entry name" value="TonB-dep_OMP_SusC/RagA"/>
</dbReference>
<evidence type="ECO:0000313" key="12">
    <source>
        <dbReference type="Proteomes" id="UP000245762"/>
    </source>
</evidence>
<dbReference type="InterPro" id="IPR037066">
    <property type="entry name" value="Plug_dom_sf"/>
</dbReference>
<comment type="similarity">
    <text evidence="8">Belongs to the TonB-dependent receptor family.</text>
</comment>
<dbReference type="OrthoDB" id="9768177at2"/>
<keyword evidence="6 8" id="KW-0472">Membrane</keyword>
<dbReference type="NCBIfam" id="TIGR04056">
    <property type="entry name" value="OMP_RagA_SusC"/>
    <property type="match status" value="1"/>
</dbReference>
<evidence type="ECO:0000256" key="5">
    <source>
        <dbReference type="ARBA" id="ARBA00022729"/>
    </source>
</evidence>
<protein>
    <submittedName>
        <fullName evidence="11">SusC/RagA family TonB-linked outer membrane protein</fullName>
    </submittedName>
</protein>
<comment type="caution">
    <text evidence="11">The sequence shown here is derived from an EMBL/GenBank/DDBJ whole genome shotgun (WGS) entry which is preliminary data.</text>
</comment>
<dbReference type="EMBL" id="QGEG01000002">
    <property type="protein sequence ID" value="PWL38387.1"/>
    <property type="molecule type" value="Genomic_DNA"/>
</dbReference>
<name>A0A316KVX5_9FLAO</name>
<dbReference type="PANTHER" id="PTHR30069:SF29">
    <property type="entry name" value="HEMOGLOBIN AND HEMOGLOBIN-HAPTOGLOBIN-BINDING PROTEIN 1-RELATED"/>
    <property type="match status" value="1"/>
</dbReference>
<dbReference type="InterPro" id="IPR023997">
    <property type="entry name" value="TonB-dep_OMP_SusC/RagA_CS"/>
</dbReference>
<dbReference type="Pfam" id="PF13715">
    <property type="entry name" value="CarbopepD_reg_2"/>
    <property type="match status" value="1"/>
</dbReference>
<dbReference type="SUPFAM" id="SSF49464">
    <property type="entry name" value="Carboxypeptidase regulatory domain-like"/>
    <property type="match status" value="1"/>
</dbReference>
<dbReference type="Pfam" id="PF07715">
    <property type="entry name" value="Plug"/>
    <property type="match status" value="1"/>
</dbReference>
<dbReference type="InterPro" id="IPR012910">
    <property type="entry name" value="Plug_dom"/>
</dbReference>
<evidence type="ECO:0000256" key="4">
    <source>
        <dbReference type="ARBA" id="ARBA00022692"/>
    </source>
</evidence>
<dbReference type="PROSITE" id="PS52016">
    <property type="entry name" value="TONB_DEPENDENT_REC_3"/>
    <property type="match status" value="1"/>
</dbReference>
<organism evidence="11 12">
    <name type="scientific">Flagellimonas aquimarina</name>
    <dbReference type="NCBI Taxonomy" id="2201895"/>
    <lineage>
        <taxon>Bacteria</taxon>
        <taxon>Pseudomonadati</taxon>
        <taxon>Bacteroidota</taxon>
        <taxon>Flavobacteriia</taxon>
        <taxon>Flavobacteriales</taxon>
        <taxon>Flavobacteriaceae</taxon>
        <taxon>Flagellimonas</taxon>
    </lineage>
</organism>
<dbReference type="Gene3D" id="2.170.130.10">
    <property type="entry name" value="TonB-dependent receptor, plug domain"/>
    <property type="match status" value="1"/>
</dbReference>
<keyword evidence="4 8" id="KW-0812">Transmembrane</keyword>
<keyword evidence="2 8" id="KW-0813">Transport</keyword>
<dbReference type="Proteomes" id="UP000245762">
    <property type="component" value="Unassembled WGS sequence"/>
</dbReference>
<comment type="subcellular location">
    <subcellularLocation>
        <location evidence="1 8">Cell outer membrane</location>
        <topology evidence="1 8">Multi-pass membrane protein</topology>
    </subcellularLocation>
</comment>
<keyword evidence="12" id="KW-1185">Reference proteome</keyword>
<dbReference type="SUPFAM" id="SSF56935">
    <property type="entry name" value="Porins"/>
    <property type="match status" value="1"/>
</dbReference>
<evidence type="ECO:0000313" key="11">
    <source>
        <dbReference type="EMBL" id="PWL38387.1"/>
    </source>
</evidence>
<evidence type="ECO:0000256" key="3">
    <source>
        <dbReference type="ARBA" id="ARBA00022452"/>
    </source>
</evidence>
<dbReference type="InterPro" id="IPR039426">
    <property type="entry name" value="TonB-dep_rcpt-like"/>
</dbReference>
<keyword evidence="5 9" id="KW-0732">Signal</keyword>
<accession>A0A316KVX5</accession>
<feature type="signal peptide" evidence="9">
    <location>
        <begin position="1"/>
        <end position="29"/>
    </location>
</feature>
<dbReference type="InterPro" id="IPR036942">
    <property type="entry name" value="Beta-barrel_TonB_sf"/>
</dbReference>
<feature type="domain" description="TonB-dependent receptor plug" evidence="10">
    <location>
        <begin position="131"/>
        <end position="254"/>
    </location>
</feature>
<keyword evidence="7 8" id="KW-0998">Cell outer membrane</keyword>
<reference evidence="11 12" key="1">
    <citation type="submission" date="2018-05" db="EMBL/GenBank/DDBJ databases">
        <title>Complete genome sequence of Flagellimonas aquimarina ECD12 isolated from seaweed Ecklonia cava.</title>
        <authorList>
            <person name="Choi S."/>
            <person name="Seong C."/>
        </authorList>
    </citation>
    <scope>NUCLEOTIDE SEQUENCE [LARGE SCALE GENOMIC DNA]</scope>
    <source>
        <strain evidence="11 12">ECD12</strain>
    </source>
</reference>
<dbReference type="GO" id="GO:0009279">
    <property type="term" value="C:cell outer membrane"/>
    <property type="evidence" value="ECO:0007669"/>
    <property type="project" value="UniProtKB-SubCell"/>
</dbReference>
<dbReference type="GO" id="GO:0044718">
    <property type="term" value="P:siderophore transmembrane transport"/>
    <property type="evidence" value="ECO:0007669"/>
    <property type="project" value="TreeGrafter"/>
</dbReference>
<feature type="chain" id="PRO_5016400793" evidence="9">
    <location>
        <begin position="30"/>
        <end position="992"/>
    </location>
</feature>
<dbReference type="NCBIfam" id="TIGR04057">
    <property type="entry name" value="SusC_RagA_signa"/>
    <property type="match status" value="1"/>
</dbReference>